<proteinExistence type="predicted"/>
<keyword evidence="10" id="KW-1185">Reference proteome</keyword>
<dbReference type="GO" id="GO:0045892">
    <property type="term" value="P:negative regulation of DNA-templated transcription"/>
    <property type="evidence" value="ECO:0007669"/>
    <property type="project" value="TreeGrafter"/>
</dbReference>
<dbReference type="GO" id="GO:0006071">
    <property type="term" value="P:glycerol metabolic process"/>
    <property type="evidence" value="ECO:0007669"/>
    <property type="project" value="UniProtKB-KW"/>
</dbReference>
<evidence type="ECO:0000256" key="3">
    <source>
        <dbReference type="ARBA" id="ARBA00023125"/>
    </source>
</evidence>
<comment type="function">
    <text evidence="5">May be an activator protein for the gylABX operon.</text>
</comment>
<protein>
    <recommendedName>
        <fullName evidence="6">Glycerol operon regulatory protein</fullName>
    </recommendedName>
</protein>
<dbReference type="GO" id="GO:0003700">
    <property type="term" value="F:DNA-binding transcription factor activity"/>
    <property type="evidence" value="ECO:0007669"/>
    <property type="project" value="TreeGrafter"/>
</dbReference>
<accession>A0A557XW12</accession>
<dbReference type="SUPFAM" id="SSF46785">
    <property type="entry name" value="Winged helix' DNA-binding domain"/>
    <property type="match status" value="1"/>
</dbReference>
<keyword evidence="4" id="KW-0804">Transcription</keyword>
<evidence type="ECO:0000256" key="5">
    <source>
        <dbReference type="ARBA" id="ARBA00058938"/>
    </source>
</evidence>
<dbReference type="FunFam" id="1.10.10.10:FF:000056">
    <property type="entry name" value="IclR family transcriptional regulator"/>
    <property type="match status" value="1"/>
</dbReference>
<dbReference type="InterPro" id="IPR014757">
    <property type="entry name" value="Tscrpt_reg_IclR_C"/>
</dbReference>
<evidence type="ECO:0000313" key="10">
    <source>
        <dbReference type="Proteomes" id="UP000320513"/>
    </source>
</evidence>
<evidence type="ECO:0000256" key="6">
    <source>
        <dbReference type="ARBA" id="ARBA00070406"/>
    </source>
</evidence>
<dbReference type="InterPro" id="IPR036390">
    <property type="entry name" value="WH_DNA-bd_sf"/>
</dbReference>
<evidence type="ECO:0000259" key="7">
    <source>
        <dbReference type="PROSITE" id="PS51077"/>
    </source>
</evidence>
<dbReference type="PROSITE" id="PS51078">
    <property type="entry name" value="ICLR_ED"/>
    <property type="match status" value="1"/>
</dbReference>
<dbReference type="PROSITE" id="PS51077">
    <property type="entry name" value="HTH_ICLR"/>
    <property type="match status" value="1"/>
</dbReference>
<dbReference type="InterPro" id="IPR005471">
    <property type="entry name" value="Tscrpt_reg_IclR_N"/>
</dbReference>
<dbReference type="PANTHER" id="PTHR30136">
    <property type="entry name" value="HELIX-TURN-HELIX TRANSCRIPTIONAL REGULATOR, ICLR FAMILY"/>
    <property type="match status" value="1"/>
</dbReference>
<dbReference type="InterPro" id="IPR036388">
    <property type="entry name" value="WH-like_DNA-bd_sf"/>
</dbReference>
<evidence type="ECO:0000256" key="4">
    <source>
        <dbReference type="ARBA" id="ARBA00023163"/>
    </source>
</evidence>
<dbReference type="EMBL" id="VMQU01000035">
    <property type="protein sequence ID" value="TVS90220.1"/>
    <property type="molecule type" value="Genomic_DNA"/>
</dbReference>
<dbReference type="GO" id="GO:0003677">
    <property type="term" value="F:DNA binding"/>
    <property type="evidence" value="ECO:0007669"/>
    <property type="project" value="UniProtKB-KW"/>
</dbReference>
<keyword evidence="2" id="KW-0805">Transcription regulation</keyword>
<evidence type="ECO:0000256" key="1">
    <source>
        <dbReference type="ARBA" id="ARBA00022798"/>
    </source>
</evidence>
<dbReference type="Pfam" id="PF09339">
    <property type="entry name" value="HTH_IclR"/>
    <property type="match status" value="1"/>
</dbReference>
<gene>
    <name evidence="9" type="ORF">FPZ47_10490</name>
</gene>
<evidence type="ECO:0000256" key="2">
    <source>
        <dbReference type="ARBA" id="ARBA00023015"/>
    </source>
</evidence>
<name>A0A557XW12_9MYCO</name>
<dbReference type="InterPro" id="IPR050707">
    <property type="entry name" value="HTH_MetabolicPath_Reg"/>
</dbReference>
<reference evidence="9 10" key="1">
    <citation type="submission" date="2019-07" db="EMBL/GenBank/DDBJ databases">
        <title>New Mycobacterium species.</title>
        <authorList>
            <person name="Tortoli E."/>
            <person name="Ghielmetti G."/>
            <person name="Friedel U."/>
            <person name="Trovato A."/>
        </authorList>
    </citation>
    <scope>NUCLEOTIDE SEQUENCE [LARGE SCALE GENOMIC DNA]</scope>
    <source>
        <strain evidence="9 10">16-83</strain>
    </source>
</reference>
<dbReference type="Gene3D" id="1.10.10.10">
    <property type="entry name" value="Winged helix-like DNA-binding domain superfamily/Winged helix DNA-binding domain"/>
    <property type="match status" value="1"/>
</dbReference>
<dbReference type="Gene3D" id="3.30.450.40">
    <property type="match status" value="1"/>
</dbReference>
<evidence type="ECO:0000259" key="8">
    <source>
        <dbReference type="PROSITE" id="PS51078"/>
    </source>
</evidence>
<dbReference type="InterPro" id="IPR029016">
    <property type="entry name" value="GAF-like_dom_sf"/>
</dbReference>
<dbReference type="Pfam" id="PF01614">
    <property type="entry name" value="IclR_C"/>
    <property type="match status" value="1"/>
</dbReference>
<dbReference type="AlphaFoldDB" id="A0A557XW12"/>
<dbReference type="SMART" id="SM00346">
    <property type="entry name" value="HTH_ICLR"/>
    <property type="match status" value="1"/>
</dbReference>
<feature type="domain" description="HTH iclR-type" evidence="7">
    <location>
        <begin position="8"/>
        <end position="69"/>
    </location>
</feature>
<feature type="domain" description="IclR-ED" evidence="8">
    <location>
        <begin position="70"/>
        <end position="250"/>
    </location>
</feature>
<organism evidence="9 10">
    <name type="scientific">Mycobacterium helveticum</name>
    <dbReference type="NCBI Taxonomy" id="2592811"/>
    <lineage>
        <taxon>Bacteria</taxon>
        <taxon>Bacillati</taxon>
        <taxon>Actinomycetota</taxon>
        <taxon>Actinomycetes</taxon>
        <taxon>Mycobacteriales</taxon>
        <taxon>Mycobacteriaceae</taxon>
        <taxon>Mycobacterium</taxon>
    </lineage>
</organism>
<comment type="caution">
    <text evidence="9">The sequence shown here is derived from an EMBL/GenBank/DDBJ whole genome shotgun (WGS) entry which is preliminary data.</text>
</comment>
<sequence>MATQVSGLQSVSTALDLLDCFVSQEELGVSDVARQLGVAKSTAHRLLTTLCSRGFAERNPETGRYRLGLHLYELGTLAISRYSLRRTAMPLLHELQELSGCTIHLAVADGAEVIQLERLESSRCTPLFSGIARRQPVHSTACGKAIAALDPACATARIRAGFPECTPSTVRTAGEFERELASTRRRGFALNHDETRPGLTSVGVAVRDHSGRAIAALSIVAPTAYAERHIERHARLAILVAGKLTKAVGV</sequence>
<dbReference type="Proteomes" id="UP000320513">
    <property type="component" value="Unassembled WGS sequence"/>
</dbReference>
<evidence type="ECO:0000313" key="9">
    <source>
        <dbReference type="EMBL" id="TVS90220.1"/>
    </source>
</evidence>
<dbReference type="PANTHER" id="PTHR30136:SF35">
    <property type="entry name" value="HTH-TYPE TRANSCRIPTIONAL REGULATOR RV1719"/>
    <property type="match status" value="1"/>
</dbReference>
<dbReference type="SUPFAM" id="SSF55781">
    <property type="entry name" value="GAF domain-like"/>
    <property type="match status" value="1"/>
</dbReference>
<keyword evidence="3" id="KW-0238">DNA-binding</keyword>
<dbReference type="OrthoDB" id="7274111at2"/>
<keyword evidence="1" id="KW-0319">Glycerol metabolism</keyword>